<sequence length="182" mass="21537">YSHPQLGCSQWLNMIMAACFNQEYSFSYTCMNIITILFHKNNKQFWIQKGEEYQKLSLDDDVSNDTKITYTILSLLWFIQARLDGNDLFYKCLQYDDETNRSQYNQALVYLSYIKSKYDTSLQWEKLGEIVIKLNKNRLAMFCFQQSSSKQTTTNLINKMISQHLIQMIHESSSQNTLNRNP</sequence>
<dbReference type="EMBL" id="CAJNOK010063942">
    <property type="protein sequence ID" value="CAF1645376.1"/>
    <property type="molecule type" value="Genomic_DNA"/>
</dbReference>
<proteinExistence type="predicted"/>
<accession>A0A8S2G7B3</accession>
<evidence type="ECO:0000313" key="2">
    <source>
        <dbReference type="EMBL" id="CAF4486199.1"/>
    </source>
</evidence>
<name>A0A8S2G7B3_9BILA</name>
<organism evidence="1 3">
    <name type="scientific">Didymodactylos carnosus</name>
    <dbReference type="NCBI Taxonomy" id="1234261"/>
    <lineage>
        <taxon>Eukaryota</taxon>
        <taxon>Metazoa</taxon>
        <taxon>Spiralia</taxon>
        <taxon>Gnathifera</taxon>
        <taxon>Rotifera</taxon>
        <taxon>Eurotatoria</taxon>
        <taxon>Bdelloidea</taxon>
        <taxon>Philodinida</taxon>
        <taxon>Philodinidae</taxon>
        <taxon>Didymodactylos</taxon>
    </lineage>
</organism>
<dbReference type="EMBL" id="CAJOBA010091423">
    <property type="protein sequence ID" value="CAF4486199.1"/>
    <property type="molecule type" value="Genomic_DNA"/>
</dbReference>
<comment type="caution">
    <text evidence="1">The sequence shown here is derived from an EMBL/GenBank/DDBJ whole genome shotgun (WGS) entry which is preliminary data.</text>
</comment>
<feature type="non-terminal residue" evidence="1">
    <location>
        <position position="1"/>
    </location>
</feature>
<dbReference type="Proteomes" id="UP000682733">
    <property type="component" value="Unassembled WGS sequence"/>
</dbReference>
<evidence type="ECO:0000313" key="1">
    <source>
        <dbReference type="EMBL" id="CAF1645376.1"/>
    </source>
</evidence>
<gene>
    <name evidence="1" type="ORF">OVA965_LOCUS44517</name>
    <name evidence="2" type="ORF">TMI583_LOCUS47363</name>
</gene>
<reference evidence="1" key="1">
    <citation type="submission" date="2021-02" db="EMBL/GenBank/DDBJ databases">
        <authorList>
            <person name="Nowell W R."/>
        </authorList>
    </citation>
    <scope>NUCLEOTIDE SEQUENCE</scope>
</reference>
<protein>
    <submittedName>
        <fullName evidence="1">Uncharacterized protein</fullName>
    </submittedName>
</protein>
<dbReference type="AlphaFoldDB" id="A0A8S2G7B3"/>
<dbReference type="Proteomes" id="UP000677228">
    <property type="component" value="Unassembled WGS sequence"/>
</dbReference>
<evidence type="ECO:0000313" key="3">
    <source>
        <dbReference type="Proteomes" id="UP000677228"/>
    </source>
</evidence>